<keyword evidence="2" id="KW-0479">Metal-binding</keyword>
<comment type="caution">
    <text evidence="4">The sequence shown here is derived from an EMBL/GenBank/DDBJ whole genome shotgun (WGS) entry which is preliminary data.</text>
</comment>
<dbReference type="GO" id="GO:0051287">
    <property type="term" value="F:NAD binding"/>
    <property type="evidence" value="ECO:0007669"/>
    <property type="project" value="InterPro"/>
</dbReference>
<dbReference type="GO" id="GO:0048038">
    <property type="term" value="F:quinone binding"/>
    <property type="evidence" value="ECO:0007669"/>
    <property type="project" value="InterPro"/>
</dbReference>
<sequence>MQRCRHLESEASEKATSLIKIPITLEIPIGPQHPAIHEPVLLKVYADGEEVVGVDIGTGYNHRGVEKLLENNTFYKDKFIASRICGICNTVHENCFVRAVEYISGMEPSTRAKYLRVLVMELERLHSHMIINAIMAEIIGFDTLFMYIMRDRELVMKAKEIVSGGRVLAEFHMFGGVRRDIDDVKKEKILDILKKLEPRLKYYRRLFEEDPTITKRLMEIGVLKPRDVVSHGMLGPILRGSGVKSDARAEDRYDAYNEVPFNVIVRGEGDSLARMLVRWDEALESLEMCKYILEHLPNGSAVVDERKLPRVFPAGESFARVEAPRGELTYYIQHIGGNKPYRVKVRTPSFNNIINSGFSYLRHSIADVPVILVSYDPCISCMERAIVVDLKNGTEKKVTLRDIAMGKVKLG</sequence>
<dbReference type="GO" id="GO:0016651">
    <property type="term" value="F:oxidoreductase activity, acting on NAD(P)H"/>
    <property type="evidence" value="ECO:0007669"/>
    <property type="project" value="InterPro"/>
</dbReference>
<evidence type="ECO:0000313" key="4">
    <source>
        <dbReference type="EMBL" id="HHR96900.1"/>
    </source>
</evidence>
<name>A0A7C5Z070_9CREN</name>
<keyword evidence="2" id="KW-0460">Magnesium</keyword>
<dbReference type="PROSITE" id="PS00507">
    <property type="entry name" value="NI_HGENASE_L_1"/>
    <property type="match status" value="1"/>
</dbReference>
<feature type="binding site" evidence="2">
    <location>
        <position position="381"/>
    </location>
    <ligand>
        <name>Fe cation</name>
        <dbReference type="ChEBI" id="CHEBI:24875"/>
    </ligand>
</feature>
<feature type="domain" description="NADH-quinone oxidoreductase subunit D" evidence="3">
    <location>
        <begin position="312"/>
        <end position="384"/>
    </location>
</feature>
<feature type="binding site" evidence="2">
    <location>
        <position position="378"/>
    </location>
    <ligand>
        <name>Ni(2+)</name>
        <dbReference type="ChEBI" id="CHEBI:49786"/>
    </ligand>
</feature>
<dbReference type="InterPro" id="IPR001135">
    <property type="entry name" value="NADH_Q_OxRdtase_suD"/>
</dbReference>
<keyword evidence="2" id="KW-0533">Nickel</keyword>
<reference evidence="4" key="1">
    <citation type="journal article" date="2020" name="mSystems">
        <title>Genome- and Community-Level Interaction Insights into Carbon Utilization and Element Cycling Functions of Hydrothermarchaeota in Hydrothermal Sediment.</title>
        <authorList>
            <person name="Zhou Z."/>
            <person name="Liu Y."/>
            <person name="Xu W."/>
            <person name="Pan J."/>
            <person name="Luo Z.H."/>
            <person name="Li M."/>
        </authorList>
    </citation>
    <scope>NUCLEOTIDE SEQUENCE [LARGE SCALE GENOMIC DNA]</scope>
    <source>
        <strain evidence="4">SpSt-1</strain>
    </source>
</reference>
<dbReference type="SUPFAM" id="SSF56762">
    <property type="entry name" value="HydB/Nqo4-like"/>
    <property type="match status" value="1"/>
</dbReference>
<feature type="binding site" evidence="2">
    <location>
        <position position="345"/>
    </location>
    <ligand>
        <name>Mg(2+)</name>
        <dbReference type="ChEBI" id="CHEBI:18420"/>
    </ligand>
</feature>
<organism evidence="4">
    <name type="scientific">Ignisphaera aggregans</name>
    <dbReference type="NCBI Taxonomy" id="334771"/>
    <lineage>
        <taxon>Archaea</taxon>
        <taxon>Thermoproteota</taxon>
        <taxon>Thermoprotei</taxon>
        <taxon>Desulfurococcales</taxon>
        <taxon>Desulfurococcaceae</taxon>
        <taxon>Ignisphaera</taxon>
    </lineage>
</organism>
<dbReference type="InterPro" id="IPR029014">
    <property type="entry name" value="NiFe-Hase_large"/>
</dbReference>
<dbReference type="GO" id="GO:0016151">
    <property type="term" value="F:nickel cation binding"/>
    <property type="evidence" value="ECO:0007669"/>
    <property type="project" value="InterPro"/>
</dbReference>
<comment type="cofactor">
    <cofactor evidence="2">
        <name>Fe cation</name>
        <dbReference type="ChEBI" id="CHEBI:24875"/>
    </cofactor>
</comment>
<dbReference type="Pfam" id="PF00346">
    <property type="entry name" value="Complex1_49kDa"/>
    <property type="match status" value="2"/>
</dbReference>
<proteinExistence type="predicted"/>
<keyword evidence="1" id="KW-0560">Oxidoreductase</keyword>
<keyword evidence="2" id="KW-0408">Iron</keyword>
<dbReference type="PANTHER" id="PTHR43485:SF1">
    <property type="entry name" value="FORMATE HYDROGENLYASE SUBUNIT 5-RELATED"/>
    <property type="match status" value="1"/>
</dbReference>
<protein>
    <submittedName>
        <fullName evidence="4">NADH-quinone oxidoreductase subunit D</fullName>
    </submittedName>
</protein>
<feature type="binding site" evidence="2">
    <location>
        <position position="66"/>
    </location>
    <ligand>
        <name>Mg(2+)</name>
        <dbReference type="ChEBI" id="CHEBI:18420"/>
    </ligand>
</feature>
<dbReference type="InterPro" id="IPR018194">
    <property type="entry name" value="Ni-dep_hyd_lsu_Ni_BS"/>
</dbReference>
<accession>A0A7C5Z070</accession>
<evidence type="ECO:0000256" key="2">
    <source>
        <dbReference type="PIRSR" id="PIRSR601501-1"/>
    </source>
</evidence>
<dbReference type="AlphaFoldDB" id="A0A7C5Z070"/>
<evidence type="ECO:0000259" key="3">
    <source>
        <dbReference type="Pfam" id="PF00346"/>
    </source>
</evidence>
<dbReference type="Gene3D" id="1.10.645.10">
    <property type="entry name" value="Cytochrome-c3 Hydrogenase, chain B"/>
    <property type="match status" value="1"/>
</dbReference>
<feature type="domain" description="NADH-quinone oxidoreductase subunit D" evidence="3">
    <location>
        <begin position="139"/>
        <end position="307"/>
    </location>
</feature>
<feature type="binding site" evidence="2">
    <location>
        <position position="85"/>
    </location>
    <ligand>
        <name>Ni(2+)</name>
        <dbReference type="ChEBI" id="CHEBI:49786"/>
    </ligand>
</feature>
<feature type="binding site" evidence="2">
    <location>
        <position position="88"/>
    </location>
    <ligand>
        <name>Ni(2+)</name>
        <dbReference type="ChEBI" id="CHEBI:49786"/>
    </ligand>
</feature>
<dbReference type="EMBL" id="DRUB01000176">
    <property type="protein sequence ID" value="HHR96900.1"/>
    <property type="molecule type" value="Genomic_DNA"/>
</dbReference>
<dbReference type="GO" id="GO:0008901">
    <property type="term" value="F:ferredoxin hydrogenase activity"/>
    <property type="evidence" value="ECO:0007669"/>
    <property type="project" value="InterPro"/>
</dbReference>
<dbReference type="InterPro" id="IPR052197">
    <property type="entry name" value="ComplexI_49kDa-like"/>
</dbReference>
<dbReference type="PANTHER" id="PTHR43485">
    <property type="entry name" value="HYDROGENASE-4 COMPONENT G"/>
    <property type="match status" value="1"/>
</dbReference>
<dbReference type="Pfam" id="PF00374">
    <property type="entry name" value="NiFeSe_Hases"/>
    <property type="match status" value="1"/>
</dbReference>
<gene>
    <name evidence="4" type="ORF">ENL47_08940</name>
</gene>
<feature type="binding site" evidence="2">
    <location>
        <position position="88"/>
    </location>
    <ligand>
        <name>Fe cation</name>
        <dbReference type="ChEBI" id="CHEBI:24875"/>
    </ligand>
</feature>
<dbReference type="InterPro" id="IPR001501">
    <property type="entry name" value="Ni-dep_hyd_lsu"/>
</dbReference>
<comment type="cofactor">
    <cofactor evidence="2">
        <name>Ni(2+)</name>
        <dbReference type="ChEBI" id="CHEBI:49786"/>
    </cofactor>
</comment>
<evidence type="ECO:0000256" key="1">
    <source>
        <dbReference type="ARBA" id="ARBA00023002"/>
    </source>
</evidence>